<evidence type="ECO:0008006" key="4">
    <source>
        <dbReference type="Google" id="ProtNLM"/>
    </source>
</evidence>
<name>A0A8J5JJ17_HOMAM</name>
<evidence type="ECO:0000313" key="2">
    <source>
        <dbReference type="EMBL" id="KAG7158131.1"/>
    </source>
</evidence>
<protein>
    <recommendedName>
        <fullName evidence="4">Secreted protein</fullName>
    </recommendedName>
</protein>
<dbReference type="EMBL" id="JAHLQT010035566">
    <property type="protein sequence ID" value="KAG7158131.1"/>
    <property type="molecule type" value="Genomic_DNA"/>
</dbReference>
<sequence length="99" mass="11059">MQSAVLCCAALCCTVLYLDTSEQNRCDNEQGGGASSTLNHSQVKLHHDNVRSSRCRRRNPCQRTIVLSWVLSMTIKFNKLSNSTMSSTMSEAMPKKFIT</sequence>
<dbReference type="Proteomes" id="UP000747542">
    <property type="component" value="Unassembled WGS sequence"/>
</dbReference>
<comment type="caution">
    <text evidence="2">The sequence shown here is derived from an EMBL/GenBank/DDBJ whole genome shotgun (WGS) entry which is preliminary data.</text>
</comment>
<gene>
    <name evidence="2" type="ORF">Hamer_G008744</name>
</gene>
<evidence type="ECO:0000256" key="1">
    <source>
        <dbReference type="SAM" id="SignalP"/>
    </source>
</evidence>
<feature type="chain" id="PRO_5035171499" description="Secreted protein" evidence="1">
    <location>
        <begin position="21"/>
        <end position="99"/>
    </location>
</feature>
<organism evidence="2 3">
    <name type="scientific">Homarus americanus</name>
    <name type="common">American lobster</name>
    <dbReference type="NCBI Taxonomy" id="6706"/>
    <lineage>
        <taxon>Eukaryota</taxon>
        <taxon>Metazoa</taxon>
        <taxon>Ecdysozoa</taxon>
        <taxon>Arthropoda</taxon>
        <taxon>Crustacea</taxon>
        <taxon>Multicrustacea</taxon>
        <taxon>Malacostraca</taxon>
        <taxon>Eumalacostraca</taxon>
        <taxon>Eucarida</taxon>
        <taxon>Decapoda</taxon>
        <taxon>Pleocyemata</taxon>
        <taxon>Astacidea</taxon>
        <taxon>Nephropoidea</taxon>
        <taxon>Nephropidae</taxon>
        <taxon>Homarus</taxon>
    </lineage>
</organism>
<reference evidence="2" key="1">
    <citation type="journal article" date="2021" name="Sci. Adv.">
        <title>The American lobster genome reveals insights on longevity, neural, and immune adaptations.</title>
        <authorList>
            <person name="Polinski J.M."/>
            <person name="Zimin A.V."/>
            <person name="Clark K.F."/>
            <person name="Kohn A.B."/>
            <person name="Sadowski N."/>
            <person name="Timp W."/>
            <person name="Ptitsyn A."/>
            <person name="Khanna P."/>
            <person name="Romanova D.Y."/>
            <person name="Williams P."/>
            <person name="Greenwood S.J."/>
            <person name="Moroz L.L."/>
            <person name="Walt D.R."/>
            <person name="Bodnar A.G."/>
        </authorList>
    </citation>
    <scope>NUCLEOTIDE SEQUENCE</scope>
    <source>
        <strain evidence="2">GMGI-L3</strain>
    </source>
</reference>
<keyword evidence="1" id="KW-0732">Signal</keyword>
<feature type="signal peptide" evidence="1">
    <location>
        <begin position="1"/>
        <end position="20"/>
    </location>
</feature>
<accession>A0A8J5JJ17</accession>
<proteinExistence type="predicted"/>
<keyword evidence="3" id="KW-1185">Reference proteome</keyword>
<evidence type="ECO:0000313" key="3">
    <source>
        <dbReference type="Proteomes" id="UP000747542"/>
    </source>
</evidence>
<dbReference type="AlphaFoldDB" id="A0A8J5JJ17"/>